<protein>
    <recommendedName>
        <fullName evidence="4">Large ribosomal subunit protein eL43</fullName>
    </recommendedName>
</protein>
<accession>A0A2T9WUD9</accession>
<sequence>MSHTKLLGPVARFGSRYGKGIRENLVEIEKKYRNKKLKCPFCNNISVKRLSYGIWYCTHCGKKFTGKAYSIQ</sequence>
<comment type="cofactor">
    <cofactor evidence="4">
        <name>Zn(2+)</name>
        <dbReference type="ChEBI" id="CHEBI:29105"/>
    </cofactor>
    <text evidence="4">Binds 1 zinc ion per subunit.</text>
</comment>
<gene>
    <name evidence="4" type="primary">rpl37ae</name>
    <name evidence="5" type="ORF">DDW05_00915</name>
</gene>
<proteinExistence type="inferred from homology"/>
<comment type="caution">
    <text evidence="5">The sequence shown here is derived from an EMBL/GenBank/DDBJ whole genome shotgun (WGS) entry which is preliminary data.</text>
</comment>
<evidence type="ECO:0000256" key="2">
    <source>
        <dbReference type="ARBA" id="ARBA00022980"/>
    </source>
</evidence>
<keyword evidence="3 4" id="KW-0687">Ribonucleoprotein</keyword>
<dbReference type="AlphaFoldDB" id="A0A2T9WUD9"/>
<comment type="function">
    <text evidence="4">Binds to the 23S rRNA.</text>
</comment>
<dbReference type="InterPro" id="IPR011332">
    <property type="entry name" value="Ribosomal_zn-bd"/>
</dbReference>
<dbReference type="InterPro" id="IPR002674">
    <property type="entry name" value="Ribosomal_eL43"/>
</dbReference>
<keyword evidence="4" id="KW-0699">rRNA-binding</keyword>
<feature type="zinc finger region" description="C4-type" evidence="4">
    <location>
        <begin position="39"/>
        <end position="60"/>
    </location>
</feature>
<keyword evidence="4" id="KW-0863">Zinc-finger</keyword>
<dbReference type="Pfam" id="PF01780">
    <property type="entry name" value="Ribosomal_L37ae"/>
    <property type="match status" value="1"/>
</dbReference>
<dbReference type="GO" id="GO:0070180">
    <property type="term" value="F:large ribosomal subunit rRNA binding"/>
    <property type="evidence" value="ECO:0007669"/>
    <property type="project" value="UniProtKB-UniRule"/>
</dbReference>
<keyword evidence="2 4" id="KW-0689">Ribosomal protein</keyword>
<dbReference type="Proteomes" id="UP000245908">
    <property type="component" value="Unassembled WGS sequence"/>
</dbReference>
<comment type="similarity">
    <text evidence="4">Belongs to the eukaryotic ribosomal protein eL43 family. Putative zinc-binding subfamily.</text>
</comment>
<organism evidence="5 6">
    <name type="scientific">Nanobsidianus stetteri</name>
    <dbReference type="NCBI Taxonomy" id="1294122"/>
    <lineage>
        <taxon>Archaea</taxon>
        <taxon>Nanobdellota</taxon>
        <taxon>Candidatus Nanoarchaeia</taxon>
        <taxon>Nanoarchaeales</taxon>
        <taxon>Nanopusillaceae</taxon>
        <taxon>Candidatus Nanobsidianus</taxon>
    </lineage>
</organism>
<reference evidence="5 6" key="1">
    <citation type="journal article" date="2015" name="Appl. Environ. Microbiol.">
        <title>Nanoarchaeota, Their Sulfolobales Host, and Nanoarchaeota Virus Distribution across Yellowstone National Park Hot Springs.</title>
        <authorList>
            <person name="Munson-McGee J.H."/>
            <person name="Field E.K."/>
            <person name="Bateson M."/>
            <person name="Rooney C."/>
            <person name="Stepanauskas R."/>
            <person name="Young M.J."/>
        </authorList>
    </citation>
    <scope>NUCLEOTIDE SEQUENCE [LARGE SCALE GENOMIC DNA]</scope>
    <source>
        <strain evidence="5">SCGC AB-777_O03</strain>
    </source>
</reference>
<evidence type="ECO:0000313" key="6">
    <source>
        <dbReference type="Proteomes" id="UP000245908"/>
    </source>
</evidence>
<dbReference type="GO" id="GO:0003735">
    <property type="term" value="F:structural constituent of ribosome"/>
    <property type="evidence" value="ECO:0007669"/>
    <property type="project" value="InterPro"/>
</dbReference>
<feature type="binding site" evidence="4">
    <location>
        <position position="57"/>
    </location>
    <ligand>
        <name>Zn(2+)</name>
        <dbReference type="ChEBI" id="CHEBI:29105"/>
    </ligand>
</feature>
<feature type="binding site" evidence="4">
    <location>
        <position position="39"/>
    </location>
    <ligand>
        <name>Zn(2+)</name>
        <dbReference type="ChEBI" id="CHEBI:29105"/>
    </ligand>
</feature>
<keyword evidence="1 4" id="KW-0694">RNA-binding</keyword>
<dbReference type="EMBL" id="QEFH01000005">
    <property type="protein sequence ID" value="PVU71458.1"/>
    <property type="molecule type" value="Genomic_DNA"/>
</dbReference>
<evidence type="ECO:0000313" key="5">
    <source>
        <dbReference type="EMBL" id="PVU71458.1"/>
    </source>
</evidence>
<evidence type="ECO:0000256" key="1">
    <source>
        <dbReference type="ARBA" id="ARBA00022884"/>
    </source>
</evidence>
<feature type="binding site" evidence="4">
    <location>
        <position position="42"/>
    </location>
    <ligand>
        <name>Zn(2+)</name>
        <dbReference type="ChEBI" id="CHEBI:29105"/>
    </ligand>
</feature>
<dbReference type="GO" id="GO:1990904">
    <property type="term" value="C:ribonucleoprotein complex"/>
    <property type="evidence" value="ECO:0007669"/>
    <property type="project" value="UniProtKB-KW"/>
</dbReference>
<dbReference type="GO" id="GO:0005840">
    <property type="term" value="C:ribosome"/>
    <property type="evidence" value="ECO:0007669"/>
    <property type="project" value="UniProtKB-KW"/>
</dbReference>
<evidence type="ECO:0000256" key="4">
    <source>
        <dbReference type="HAMAP-Rule" id="MF_00327"/>
    </source>
</evidence>
<dbReference type="Gene3D" id="2.20.25.30">
    <property type="match status" value="1"/>
</dbReference>
<dbReference type="GO" id="GO:0006412">
    <property type="term" value="P:translation"/>
    <property type="evidence" value="ECO:0007669"/>
    <property type="project" value="UniProtKB-UniRule"/>
</dbReference>
<dbReference type="HAMAP" id="MF_00327">
    <property type="entry name" value="Ribosomal_eL43"/>
    <property type="match status" value="1"/>
</dbReference>
<keyword evidence="4" id="KW-0862">Zinc</keyword>
<dbReference type="PANTHER" id="PTHR48129:SF1">
    <property type="entry name" value="LARGE RIBOSOMAL SUBUNIT PROTEIN EL43"/>
    <property type="match status" value="1"/>
</dbReference>
<dbReference type="InterPro" id="IPR050522">
    <property type="entry name" value="Ribosomal_protein_eL43"/>
</dbReference>
<dbReference type="InterPro" id="IPR011331">
    <property type="entry name" value="Ribosomal_eL37/eL43"/>
</dbReference>
<keyword evidence="4" id="KW-0479">Metal-binding</keyword>
<dbReference type="GO" id="GO:0008270">
    <property type="term" value="F:zinc ion binding"/>
    <property type="evidence" value="ECO:0007669"/>
    <property type="project" value="UniProtKB-UniRule"/>
</dbReference>
<dbReference type="PANTHER" id="PTHR48129">
    <property type="entry name" value="60S RIBOSOMAL PROTEIN L37A"/>
    <property type="match status" value="1"/>
</dbReference>
<feature type="binding site" evidence="4">
    <location>
        <position position="60"/>
    </location>
    <ligand>
        <name>Zn(2+)</name>
        <dbReference type="ChEBI" id="CHEBI:29105"/>
    </ligand>
</feature>
<name>A0A2T9WUD9_NANST</name>
<evidence type="ECO:0000256" key="3">
    <source>
        <dbReference type="ARBA" id="ARBA00023274"/>
    </source>
</evidence>
<comment type="subunit">
    <text evidence="4">Part of the 50S ribosomal subunit.</text>
</comment>
<dbReference type="SUPFAM" id="SSF57829">
    <property type="entry name" value="Zn-binding ribosomal proteins"/>
    <property type="match status" value="1"/>
</dbReference>